<evidence type="ECO:0000256" key="2">
    <source>
        <dbReference type="ARBA" id="ARBA00022475"/>
    </source>
</evidence>
<dbReference type="AlphaFoldDB" id="A0A075H5R5"/>
<dbReference type="PANTHER" id="PTHR47755">
    <property type="entry name" value="CELL DIVISION PROTEIN FTSX"/>
    <property type="match status" value="1"/>
</dbReference>
<evidence type="ECO:0000256" key="1">
    <source>
        <dbReference type="ARBA" id="ARBA00004651"/>
    </source>
</evidence>
<evidence type="ECO:0000313" key="8">
    <source>
        <dbReference type="EMBL" id="AIF10445.1"/>
    </source>
</evidence>
<sequence>MFHQIQQAIGHSSFSEVAQLPHDISRERLDSIITSLGDVKGVSETRVLREEELRILLQPWLSEEVVTELLPLPFLIEITRSQSSGLDRAQLHTVLNAIPGASLMALPGQARMGLSSSYGLLAALFIVLLAFTTVLVSAVIFVVTRMSLLLHKDTVNVMRLLGALDQFIIRQFQLNMFRIAVIAGLLGSLVAAGTVIAALYCANGFGIERFFLDELAGLFLALVVVGVGLAIMLSWLLVPKVVGRHLLFLQKPRW</sequence>
<feature type="transmembrane region" description="Helical" evidence="6">
    <location>
        <begin position="179"/>
        <end position="200"/>
    </location>
</feature>
<name>A0A075H5R5_9ARCH</name>
<reference evidence="8" key="1">
    <citation type="journal article" date="2014" name="Genome Biol. Evol.">
        <title>Pangenome evidence for extensive interdomain horizontal transfer affecting lineage core and shell genes in uncultured planktonic thaumarchaeota and euryarchaeota.</title>
        <authorList>
            <person name="Deschamps P."/>
            <person name="Zivanovic Y."/>
            <person name="Moreira D."/>
            <person name="Rodriguez-Valera F."/>
            <person name="Lopez-Garcia P."/>
        </authorList>
    </citation>
    <scope>NUCLEOTIDE SEQUENCE</scope>
</reference>
<dbReference type="InterPro" id="IPR004513">
    <property type="entry name" value="FtsX"/>
</dbReference>
<dbReference type="Pfam" id="PF02687">
    <property type="entry name" value="FtsX"/>
    <property type="match status" value="1"/>
</dbReference>
<protein>
    <recommendedName>
        <fullName evidence="7">ABC3 transporter permease C-terminal domain-containing protein</fullName>
    </recommendedName>
</protein>
<comment type="subcellular location">
    <subcellularLocation>
        <location evidence="1">Cell membrane</location>
        <topology evidence="1">Multi-pass membrane protein</topology>
    </subcellularLocation>
</comment>
<organism evidence="8">
    <name type="scientific">uncultured marine thaumarchaeote KM3_45_G08</name>
    <dbReference type="NCBI Taxonomy" id="1456157"/>
    <lineage>
        <taxon>Archaea</taxon>
        <taxon>Nitrososphaerota</taxon>
        <taxon>environmental samples</taxon>
    </lineage>
</organism>
<evidence type="ECO:0000256" key="5">
    <source>
        <dbReference type="ARBA" id="ARBA00023136"/>
    </source>
</evidence>
<evidence type="ECO:0000259" key="7">
    <source>
        <dbReference type="Pfam" id="PF02687"/>
    </source>
</evidence>
<keyword evidence="5 6" id="KW-0472">Membrane</keyword>
<keyword evidence="3 6" id="KW-0812">Transmembrane</keyword>
<dbReference type="PANTHER" id="PTHR47755:SF1">
    <property type="entry name" value="CELL DIVISION PROTEIN FTSX"/>
    <property type="match status" value="1"/>
</dbReference>
<dbReference type="GO" id="GO:0051301">
    <property type="term" value="P:cell division"/>
    <property type="evidence" value="ECO:0007669"/>
    <property type="project" value="InterPro"/>
</dbReference>
<dbReference type="GO" id="GO:0005886">
    <property type="term" value="C:plasma membrane"/>
    <property type="evidence" value="ECO:0007669"/>
    <property type="project" value="UniProtKB-SubCell"/>
</dbReference>
<accession>A0A075H5R5</accession>
<keyword evidence="2" id="KW-1003">Cell membrane</keyword>
<keyword evidence="4 6" id="KW-1133">Transmembrane helix</keyword>
<dbReference type="GO" id="GO:0032153">
    <property type="term" value="C:cell division site"/>
    <property type="evidence" value="ECO:0007669"/>
    <property type="project" value="TreeGrafter"/>
</dbReference>
<feature type="transmembrane region" description="Helical" evidence="6">
    <location>
        <begin position="215"/>
        <end position="238"/>
    </location>
</feature>
<evidence type="ECO:0000256" key="3">
    <source>
        <dbReference type="ARBA" id="ARBA00022692"/>
    </source>
</evidence>
<dbReference type="EMBL" id="KF900891">
    <property type="protein sequence ID" value="AIF10445.1"/>
    <property type="molecule type" value="Genomic_DNA"/>
</dbReference>
<proteinExistence type="predicted"/>
<feature type="transmembrane region" description="Helical" evidence="6">
    <location>
        <begin position="118"/>
        <end position="143"/>
    </location>
</feature>
<evidence type="ECO:0000256" key="4">
    <source>
        <dbReference type="ARBA" id="ARBA00022989"/>
    </source>
</evidence>
<feature type="domain" description="ABC3 transporter permease C-terminal" evidence="7">
    <location>
        <begin position="127"/>
        <end position="242"/>
    </location>
</feature>
<evidence type="ECO:0000256" key="6">
    <source>
        <dbReference type="SAM" id="Phobius"/>
    </source>
</evidence>
<dbReference type="InterPro" id="IPR003838">
    <property type="entry name" value="ABC3_permease_C"/>
</dbReference>